<dbReference type="EMBL" id="RCMK01000500">
    <property type="protein sequence ID" value="KAG2925051.1"/>
    <property type="molecule type" value="Genomic_DNA"/>
</dbReference>
<sequence length="149" mass="16182">MRDRSQVRAGSSRSLLGRMLKLLCVQGELSCRRCQCRWVLRAGATPSSGPGHPGRKRDSLRHCFRANIASDACCCGQIRSCMQLAVCYGPELPLGDDSEQDRGLHTLAPALHVIHGPKRILMEHDWTVASATTGCLVSHDSWRAGGACA</sequence>
<evidence type="ECO:0000313" key="1">
    <source>
        <dbReference type="EMBL" id="KAG2925051.1"/>
    </source>
</evidence>
<proteinExistence type="predicted"/>
<comment type="caution">
    <text evidence="1">The sequence shown here is derived from an EMBL/GenBank/DDBJ whole genome shotgun (WGS) entry which is preliminary data.</text>
</comment>
<accession>A0A8T1KKP3</accession>
<gene>
    <name evidence="1" type="ORF">PC117_g15236</name>
</gene>
<organism evidence="1 2">
    <name type="scientific">Phytophthora cactorum</name>
    <dbReference type="NCBI Taxonomy" id="29920"/>
    <lineage>
        <taxon>Eukaryota</taxon>
        <taxon>Sar</taxon>
        <taxon>Stramenopiles</taxon>
        <taxon>Oomycota</taxon>
        <taxon>Peronosporomycetes</taxon>
        <taxon>Peronosporales</taxon>
        <taxon>Peronosporaceae</taxon>
        <taxon>Phytophthora</taxon>
    </lineage>
</organism>
<evidence type="ECO:0000313" key="2">
    <source>
        <dbReference type="Proteomes" id="UP000736787"/>
    </source>
</evidence>
<protein>
    <submittedName>
        <fullName evidence="1">Uncharacterized protein</fullName>
    </submittedName>
</protein>
<dbReference type="AlphaFoldDB" id="A0A8T1KKP3"/>
<name>A0A8T1KKP3_9STRA</name>
<dbReference type="Proteomes" id="UP000736787">
    <property type="component" value="Unassembled WGS sequence"/>
</dbReference>
<reference evidence="1" key="1">
    <citation type="submission" date="2018-10" db="EMBL/GenBank/DDBJ databases">
        <title>Effector identification in a new, highly contiguous assembly of the strawberry crown rot pathogen Phytophthora cactorum.</title>
        <authorList>
            <person name="Armitage A.D."/>
            <person name="Nellist C.F."/>
            <person name="Bates H."/>
            <person name="Vickerstaff R.J."/>
            <person name="Harrison R.J."/>
        </authorList>
    </citation>
    <scope>NUCLEOTIDE SEQUENCE</scope>
    <source>
        <strain evidence="1">4040</strain>
    </source>
</reference>